<dbReference type="InterPro" id="IPR036397">
    <property type="entry name" value="RNaseH_sf"/>
</dbReference>
<dbReference type="AlphaFoldDB" id="A0A090M7P4"/>
<evidence type="ECO:0000313" key="12">
    <source>
        <dbReference type="Proteomes" id="UP000009170"/>
    </source>
</evidence>
<evidence type="ECO:0000256" key="9">
    <source>
        <dbReference type="ARBA" id="ARBA00025599"/>
    </source>
</evidence>
<protein>
    <recommendedName>
        <fullName evidence="3">RNA exonuclease 4</fullName>
    </recommendedName>
</protein>
<reference evidence="12" key="1">
    <citation type="journal article" date="2006" name="Proc. Natl. Acad. Sci. U.S.A.">
        <title>Genome analysis of the smallest free-living eukaryote Ostreococcus tauri unveils many unique features.</title>
        <authorList>
            <person name="Derelle E."/>
            <person name="Ferraz C."/>
            <person name="Rombauts S."/>
            <person name="Rouze P."/>
            <person name="Worden A.Z."/>
            <person name="Robbens S."/>
            <person name="Partensky F."/>
            <person name="Degroeve S."/>
            <person name="Echeynie S."/>
            <person name="Cooke R."/>
            <person name="Saeys Y."/>
            <person name="Wuyts J."/>
            <person name="Jabbari K."/>
            <person name="Bowler C."/>
            <person name="Panaud O."/>
            <person name="Piegu B."/>
            <person name="Ball S.G."/>
            <person name="Ral J.-P."/>
            <person name="Bouget F.-Y."/>
            <person name="Piganeau G."/>
            <person name="De Baets B."/>
            <person name="Picard A."/>
            <person name="Delseny M."/>
            <person name="Demaille J."/>
            <person name="Van de Peer Y."/>
            <person name="Moreau H."/>
        </authorList>
    </citation>
    <scope>NUCLEOTIDE SEQUENCE [LARGE SCALE GENOMIC DNA]</scope>
    <source>
        <strain evidence="12">OTTH 0595 / CCAP 157/2 / RCC745</strain>
    </source>
</reference>
<keyword evidence="7 11" id="KW-0269">Exonuclease</keyword>
<dbReference type="GO" id="GO:0004523">
    <property type="term" value="F:RNA-DNA hybrid ribonuclease activity"/>
    <property type="evidence" value="ECO:0007669"/>
    <property type="project" value="InterPro"/>
</dbReference>
<evidence type="ECO:0000256" key="2">
    <source>
        <dbReference type="ARBA" id="ARBA00010489"/>
    </source>
</evidence>
<dbReference type="Proteomes" id="UP000009170">
    <property type="component" value="Unassembled WGS sequence"/>
</dbReference>
<dbReference type="InterPro" id="IPR037431">
    <property type="entry name" value="REX4_DEDDh_dom"/>
</dbReference>
<organism evidence="11 12">
    <name type="scientific">Ostreococcus tauri</name>
    <name type="common">Marine green alga</name>
    <dbReference type="NCBI Taxonomy" id="70448"/>
    <lineage>
        <taxon>Eukaryota</taxon>
        <taxon>Viridiplantae</taxon>
        <taxon>Chlorophyta</taxon>
        <taxon>Mamiellophyceae</taxon>
        <taxon>Mamiellales</taxon>
        <taxon>Bathycoccaceae</taxon>
        <taxon>Ostreococcus</taxon>
    </lineage>
</organism>
<evidence type="ECO:0000256" key="6">
    <source>
        <dbReference type="ARBA" id="ARBA00022801"/>
    </source>
</evidence>
<dbReference type="InterPro" id="IPR047021">
    <property type="entry name" value="REXO1/3/4-like"/>
</dbReference>
<keyword evidence="4" id="KW-0698">rRNA processing</keyword>
<keyword evidence="6" id="KW-0378">Hydrolase</keyword>
<dbReference type="Pfam" id="PF00929">
    <property type="entry name" value="RNase_T"/>
    <property type="match status" value="1"/>
</dbReference>
<sequence length="475" mass="52867">MGVGRWFVVWRLRLELLVFLCRFVIVRTLGRWVPSLKRLFSSLFPDVRVSCAPTEVAKGRRGASGSSRVEQCHVDGGVELERGRSGVGVWYAYGHRLNYAASASGRSMDNNAVEMCAVYAALSRHDGEAPLELRSDSRWVCKALERLTSGNVVGMRVNAVTIGAAFVLSQRTGGTIIQKVRAHVGGNHTDNARADQLAAVGMRSTEEPSFVPDASDKDGFFHLVRALWRADVVRALTERFIVRSPATGNGCIDGTGSSEERRKAHTDVSRNVKKMDGVKELVRPKPLNNDFSITDVLALDCEMVGVGDGGLESILAQVCVLNEHGNTVYTSYSRAYRAVTDYRTQVSGISQRHVDESAPEFHKVRCTVAELIKGRVVVGHALENDFKALQLHHPREDVRDTAVWRPLLRPPRFLKPRRLRHLARDFVSLKIQCGDSHDPAEDALAALYIYRRFKDEWEGQIAASEQGKRKPQRDV</sequence>
<dbReference type="GO" id="GO:0006364">
    <property type="term" value="P:rRNA processing"/>
    <property type="evidence" value="ECO:0007669"/>
    <property type="project" value="UniProtKB-KW"/>
</dbReference>
<dbReference type="OrthoDB" id="16516at2759"/>
<dbReference type="GeneID" id="9837048"/>
<evidence type="ECO:0000256" key="1">
    <source>
        <dbReference type="ARBA" id="ARBA00004123"/>
    </source>
</evidence>
<dbReference type="GO" id="GO:0005634">
    <property type="term" value="C:nucleus"/>
    <property type="evidence" value="ECO:0007669"/>
    <property type="project" value="UniProtKB-SubCell"/>
</dbReference>
<dbReference type="InterPro" id="IPR002156">
    <property type="entry name" value="RNaseH_domain"/>
</dbReference>
<dbReference type="InParanoid" id="A0A090M7P4"/>
<comment type="similarity">
    <text evidence="2">Belongs to the REXO4 family.</text>
</comment>
<comment type="caution">
    <text evidence="11">The sequence shown here is derived from an EMBL/GenBank/DDBJ whole genome shotgun (WGS) entry which is preliminary data.</text>
</comment>
<keyword evidence="8" id="KW-0539">Nucleus</keyword>
<dbReference type="InterPro" id="IPR012337">
    <property type="entry name" value="RNaseH-like_sf"/>
</dbReference>
<dbReference type="SMART" id="SM00479">
    <property type="entry name" value="EXOIII"/>
    <property type="match status" value="1"/>
</dbReference>
<evidence type="ECO:0000259" key="10">
    <source>
        <dbReference type="PROSITE" id="PS50879"/>
    </source>
</evidence>
<dbReference type="KEGG" id="ota:OT_ostta02g02740"/>
<gene>
    <name evidence="11" type="ORF">OT_ostta02g02740</name>
</gene>
<dbReference type="PANTHER" id="PTHR12801">
    <property type="entry name" value="RNA EXONUCLEASE REXO1 / RECO3 FAMILY MEMBER-RELATED"/>
    <property type="match status" value="1"/>
</dbReference>
<keyword evidence="5" id="KW-0540">Nuclease</keyword>
<feature type="domain" description="RNase H type-1" evidence="10">
    <location>
        <begin position="66"/>
        <end position="203"/>
    </location>
</feature>
<dbReference type="CDD" id="cd06144">
    <property type="entry name" value="REX4_like"/>
    <property type="match status" value="1"/>
</dbReference>
<proteinExistence type="inferred from homology"/>
<dbReference type="SUPFAM" id="SSF53098">
    <property type="entry name" value="Ribonuclease H-like"/>
    <property type="match status" value="2"/>
</dbReference>
<dbReference type="GO" id="GO:0003676">
    <property type="term" value="F:nucleic acid binding"/>
    <property type="evidence" value="ECO:0007669"/>
    <property type="project" value="InterPro"/>
</dbReference>
<evidence type="ECO:0000256" key="5">
    <source>
        <dbReference type="ARBA" id="ARBA00022722"/>
    </source>
</evidence>
<evidence type="ECO:0000256" key="8">
    <source>
        <dbReference type="ARBA" id="ARBA00023242"/>
    </source>
</evidence>
<comment type="function">
    <text evidence="9">Exoribonuclease involved in ribosome biosynthesis. Involved in the processing of ITS1, the internal transcribed spacer localized between the 18S and 5.8S rRNAs.</text>
</comment>
<evidence type="ECO:0000256" key="7">
    <source>
        <dbReference type="ARBA" id="ARBA00022839"/>
    </source>
</evidence>
<dbReference type="PROSITE" id="PS50879">
    <property type="entry name" value="RNASE_H_1"/>
    <property type="match status" value="1"/>
</dbReference>
<evidence type="ECO:0000256" key="3">
    <source>
        <dbReference type="ARBA" id="ARBA00016937"/>
    </source>
</evidence>
<keyword evidence="12" id="KW-1185">Reference proteome</keyword>
<dbReference type="GO" id="GO:0008408">
    <property type="term" value="F:3'-5' exonuclease activity"/>
    <property type="evidence" value="ECO:0007669"/>
    <property type="project" value="InterPro"/>
</dbReference>
<accession>A0A090M7P4</accession>
<dbReference type="InterPro" id="IPR013520">
    <property type="entry name" value="Ribonucl_H"/>
</dbReference>
<dbReference type="Gene3D" id="3.30.420.10">
    <property type="entry name" value="Ribonuclease H-like superfamily/Ribonuclease H"/>
    <property type="match status" value="2"/>
</dbReference>
<name>A0A090M7P4_OSTTA</name>
<dbReference type="RefSeq" id="XP_022840773.1">
    <property type="nucleotide sequence ID" value="XM_022985084.1"/>
</dbReference>
<comment type="subcellular location">
    <subcellularLocation>
        <location evidence="1">Nucleus</location>
    </subcellularLocation>
</comment>
<dbReference type="PANTHER" id="PTHR12801:SF45">
    <property type="entry name" value="RNA EXONUCLEASE 4"/>
    <property type="match status" value="1"/>
</dbReference>
<dbReference type="STRING" id="70448.A0A090M7P4"/>
<dbReference type="EMBL" id="CAID01000002">
    <property type="protein sequence ID" value="CEG01058.1"/>
    <property type="molecule type" value="Genomic_DNA"/>
</dbReference>
<reference evidence="11 12" key="2">
    <citation type="journal article" date="2014" name="BMC Genomics">
        <title>An improved genome of the model marine alga Ostreococcus tauri unfolds by assessing Illumina de novo assemblies.</title>
        <authorList>
            <person name="Blanc-Mathieu R."/>
            <person name="Verhelst B."/>
            <person name="Derelle E."/>
            <person name="Rombauts S."/>
            <person name="Bouget F.Y."/>
            <person name="Carre I."/>
            <person name="Chateau A."/>
            <person name="Eyre-Walker A."/>
            <person name="Grimsley N."/>
            <person name="Moreau H."/>
            <person name="Piegu B."/>
            <person name="Rivals E."/>
            <person name="Schackwitz W."/>
            <person name="Van de Peer Y."/>
            <person name="Piganeau G."/>
        </authorList>
    </citation>
    <scope>NUCLEOTIDE SEQUENCE [LARGE SCALE GENOMIC DNA]</scope>
    <source>
        <strain evidence="12">OTTH 0595 / CCAP 157/2 / RCC745</strain>
    </source>
</reference>
<dbReference type="Pfam" id="PF00075">
    <property type="entry name" value="RNase_H"/>
    <property type="match status" value="1"/>
</dbReference>
<evidence type="ECO:0000256" key="4">
    <source>
        <dbReference type="ARBA" id="ARBA00022552"/>
    </source>
</evidence>
<evidence type="ECO:0000313" key="11">
    <source>
        <dbReference type="EMBL" id="CEG01058.1"/>
    </source>
</evidence>